<organism evidence="4 5">
    <name type="scientific">Campylobacter pinnipediorum subsp. caledonicus</name>
    <dbReference type="NCBI Taxonomy" id="1874362"/>
    <lineage>
        <taxon>Bacteria</taxon>
        <taxon>Pseudomonadati</taxon>
        <taxon>Campylobacterota</taxon>
        <taxon>Epsilonproteobacteria</taxon>
        <taxon>Campylobacterales</taxon>
        <taxon>Campylobacteraceae</taxon>
        <taxon>Campylobacter</taxon>
    </lineage>
</organism>
<gene>
    <name evidence="4" type="primary">thiD</name>
    <name evidence="4" type="ORF">CPIN18021_0781</name>
</gene>
<dbReference type="Proteomes" id="UP000190868">
    <property type="component" value="Chromosome"/>
</dbReference>
<dbReference type="GO" id="GO:0005829">
    <property type="term" value="C:cytosol"/>
    <property type="evidence" value="ECO:0007669"/>
    <property type="project" value="TreeGrafter"/>
</dbReference>
<evidence type="ECO:0000313" key="5">
    <source>
        <dbReference type="Proteomes" id="UP000190868"/>
    </source>
</evidence>
<sequence>MNEEYTIIAGSDSVAGAGAQADIKTCEALGCYGAAAISVLVAENSQNVVSISEVSSEFVDSQIKCIVDELKIDAVKIGMLYNTNIINTVLRWIPFIDAPIVLDPVCISKSNIKLIDDDAIDSLKELFKYATIATPNKFEAECIFQNNFNNLLCDIVVKKDVVNGYSVDRLYKKDGGVFDFSTPLIKPELVHGAGCTFSSAIACFLALGFDIQDCVKNAKNYVYNAILNSHDTKFGKTLLRHNFKDFNE</sequence>
<dbReference type="EC" id="2.7.1.49" evidence="2"/>
<dbReference type="GO" id="GO:0008902">
    <property type="term" value="F:hydroxymethylpyrimidine kinase activity"/>
    <property type="evidence" value="ECO:0007669"/>
    <property type="project" value="UniProtKB-EC"/>
</dbReference>
<dbReference type="KEGG" id="cpin:CPIN18020_0777"/>
<evidence type="ECO:0000256" key="2">
    <source>
        <dbReference type="ARBA" id="ARBA00012135"/>
    </source>
</evidence>
<dbReference type="PANTHER" id="PTHR20858:SF17">
    <property type="entry name" value="HYDROXYMETHYLPYRIMIDINE_PHOSPHOMETHYLPYRIMIDINE KINASE THI20-RELATED"/>
    <property type="match status" value="1"/>
</dbReference>
<proteinExistence type="predicted"/>
<dbReference type="RefSeq" id="WP_180375107.1">
    <property type="nucleotide sequence ID" value="NZ_CP017018.1"/>
</dbReference>
<dbReference type="GO" id="GO:0009229">
    <property type="term" value="P:thiamine diphosphate biosynthetic process"/>
    <property type="evidence" value="ECO:0007669"/>
    <property type="project" value="UniProtKB-UniPathway"/>
</dbReference>
<accession>A0A1S6U795</accession>
<dbReference type="GeneID" id="56566417"/>
<dbReference type="InterPro" id="IPR013749">
    <property type="entry name" value="PM/HMP-P_kinase-1"/>
</dbReference>
<name>A0A1S6U795_9BACT</name>
<dbReference type="SUPFAM" id="SSF53613">
    <property type="entry name" value="Ribokinase-like"/>
    <property type="match status" value="1"/>
</dbReference>
<dbReference type="EMBL" id="CP017258">
    <property type="protein sequence ID" value="AQW87593.1"/>
    <property type="molecule type" value="Genomic_DNA"/>
</dbReference>
<dbReference type="GO" id="GO:0009228">
    <property type="term" value="P:thiamine biosynthetic process"/>
    <property type="evidence" value="ECO:0007669"/>
    <property type="project" value="InterPro"/>
</dbReference>
<dbReference type="GO" id="GO:0008972">
    <property type="term" value="F:phosphomethylpyrimidine kinase activity"/>
    <property type="evidence" value="ECO:0007669"/>
    <property type="project" value="InterPro"/>
</dbReference>
<keyword evidence="4" id="KW-0418">Kinase</keyword>
<dbReference type="Gene3D" id="3.40.1190.20">
    <property type="match status" value="1"/>
</dbReference>
<keyword evidence="4" id="KW-0808">Transferase</keyword>
<dbReference type="InterPro" id="IPR004399">
    <property type="entry name" value="HMP/HMP-P_kinase_dom"/>
</dbReference>
<feature type="domain" description="Pyridoxamine kinase/Phosphomethylpyrimidine kinase" evidence="3">
    <location>
        <begin position="12"/>
        <end position="232"/>
    </location>
</feature>
<evidence type="ECO:0000313" key="4">
    <source>
        <dbReference type="EMBL" id="AQW87593.1"/>
    </source>
</evidence>
<dbReference type="CDD" id="cd01169">
    <property type="entry name" value="HMPP_kinase"/>
    <property type="match status" value="1"/>
</dbReference>
<evidence type="ECO:0000259" key="3">
    <source>
        <dbReference type="Pfam" id="PF08543"/>
    </source>
</evidence>
<dbReference type="InterPro" id="IPR029056">
    <property type="entry name" value="Ribokinase-like"/>
</dbReference>
<dbReference type="UniPathway" id="UPA00060">
    <property type="reaction ID" value="UER00138"/>
</dbReference>
<reference evidence="5" key="1">
    <citation type="submission" date="2016-09" db="EMBL/GenBank/DDBJ databases">
        <title>Comparative genomics of the Campylobacter concisus group.</title>
        <authorList>
            <person name="Miller W.G."/>
            <person name="Yee E."/>
            <person name="Chapman M.H."/>
            <person name="Huynh S."/>
            <person name="Bono J.L."/>
            <person name="On S.L.W."/>
            <person name="StLeger J."/>
            <person name="Foster G."/>
            <person name="Parker C.T."/>
        </authorList>
    </citation>
    <scope>NUCLEOTIDE SEQUENCE [LARGE SCALE GENOMIC DNA]</scope>
    <source>
        <strain evidence="5">RM18021</strain>
    </source>
</reference>
<protein>
    <recommendedName>
        <fullName evidence="2">hydroxymethylpyrimidine kinase</fullName>
        <ecNumber evidence="2">2.7.1.49</ecNumber>
    </recommendedName>
</protein>
<dbReference type="AlphaFoldDB" id="A0A1S6U795"/>
<comment type="pathway">
    <text evidence="1">Cofactor biosynthesis; thiamine diphosphate biosynthesis.</text>
</comment>
<dbReference type="Pfam" id="PF08543">
    <property type="entry name" value="Phos_pyr_kin"/>
    <property type="match status" value="1"/>
</dbReference>
<evidence type="ECO:0000256" key="1">
    <source>
        <dbReference type="ARBA" id="ARBA00004948"/>
    </source>
</evidence>
<keyword evidence="5" id="KW-1185">Reference proteome</keyword>
<dbReference type="PANTHER" id="PTHR20858">
    <property type="entry name" value="PHOSPHOMETHYLPYRIMIDINE KINASE"/>
    <property type="match status" value="1"/>
</dbReference>